<name>A0ACC6Q947_9ACTN</name>
<reference evidence="1" key="1">
    <citation type="submission" date="2024-03" db="EMBL/GenBank/DDBJ databases">
        <title>Novel Streptomyces species of biotechnological and ecological value are a feature of Machair soil.</title>
        <authorList>
            <person name="Prole J.R."/>
            <person name="Goodfellow M."/>
            <person name="Allenby N."/>
            <person name="Ward A.C."/>
        </authorList>
    </citation>
    <scope>NUCLEOTIDE SEQUENCE</scope>
    <source>
        <strain evidence="1">MS2.AVA.5</strain>
    </source>
</reference>
<evidence type="ECO:0000313" key="1">
    <source>
        <dbReference type="EMBL" id="MEJ8640161.1"/>
    </source>
</evidence>
<evidence type="ECO:0000313" key="2">
    <source>
        <dbReference type="Proteomes" id="UP001377168"/>
    </source>
</evidence>
<accession>A0ACC6Q947</accession>
<protein>
    <submittedName>
        <fullName evidence="1">DUF6415 family natural product biosynthesis protein</fullName>
    </submittedName>
</protein>
<sequence length="120" mass="13072">MSAPTLAAPRAFDAGTGTMQRVLDSLRLSLVDESVYEDLEDVLSPPANLDETQMADLTARLRLALADLLPAVRRTHGQQPTFARAIELRDAQPPEDSHHALVHLRRLALTTLGLLDLLAA</sequence>
<keyword evidence="2" id="KW-1185">Reference proteome</keyword>
<gene>
    <name evidence="1" type="ORF">WKI67_43535</name>
</gene>
<organism evidence="1 2">
    <name type="scientific">Streptomyces achmelvichensis</name>
    <dbReference type="NCBI Taxonomy" id="3134111"/>
    <lineage>
        <taxon>Bacteria</taxon>
        <taxon>Bacillati</taxon>
        <taxon>Actinomycetota</taxon>
        <taxon>Actinomycetes</taxon>
        <taxon>Kitasatosporales</taxon>
        <taxon>Streptomycetaceae</taxon>
        <taxon>Streptomyces</taxon>
    </lineage>
</organism>
<dbReference type="Proteomes" id="UP001377168">
    <property type="component" value="Unassembled WGS sequence"/>
</dbReference>
<comment type="caution">
    <text evidence="1">The sequence shown here is derived from an EMBL/GenBank/DDBJ whole genome shotgun (WGS) entry which is preliminary data.</text>
</comment>
<dbReference type="EMBL" id="JBBKAJ010000039">
    <property type="protein sequence ID" value="MEJ8640161.1"/>
    <property type="molecule type" value="Genomic_DNA"/>
</dbReference>
<proteinExistence type="predicted"/>